<reference evidence="1" key="1">
    <citation type="submission" date="2022-03" db="EMBL/GenBank/DDBJ databases">
        <authorList>
            <person name="Lindestad O."/>
        </authorList>
    </citation>
    <scope>NUCLEOTIDE SEQUENCE</scope>
</reference>
<dbReference type="OrthoDB" id="7852576at2759"/>
<accession>A0A8S4QN11</accession>
<protein>
    <submittedName>
        <fullName evidence="1">Jg18284 protein</fullName>
    </submittedName>
</protein>
<evidence type="ECO:0000313" key="1">
    <source>
        <dbReference type="EMBL" id="CAH2210509.1"/>
    </source>
</evidence>
<comment type="caution">
    <text evidence="1">The sequence shown here is derived from an EMBL/GenBank/DDBJ whole genome shotgun (WGS) entry which is preliminary data.</text>
</comment>
<keyword evidence="2" id="KW-1185">Reference proteome</keyword>
<feature type="non-terminal residue" evidence="1">
    <location>
        <position position="1"/>
    </location>
</feature>
<proteinExistence type="predicted"/>
<name>A0A8S4QN11_9NEOP</name>
<organism evidence="1 2">
    <name type="scientific">Pararge aegeria aegeria</name>
    <dbReference type="NCBI Taxonomy" id="348720"/>
    <lineage>
        <taxon>Eukaryota</taxon>
        <taxon>Metazoa</taxon>
        <taxon>Ecdysozoa</taxon>
        <taxon>Arthropoda</taxon>
        <taxon>Hexapoda</taxon>
        <taxon>Insecta</taxon>
        <taxon>Pterygota</taxon>
        <taxon>Neoptera</taxon>
        <taxon>Endopterygota</taxon>
        <taxon>Lepidoptera</taxon>
        <taxon>Glossata</taxon>
        <taxon>Ditrysia</taxon>
        <taxon>Papilionoidea</taxon>
        <taxon>Nymphalidae</taxon>
        <taxon>Satyrinae</taxon>
        <taxon>Satyrini</taxon>
        <taxon>Parargina</taxon>
        <taxon>Pararge</taxon>
    </lineage>
</organism>
<dbReference type="Proteomes" id="UP000838756">
    <property type="component" value="Unassembled WGS sequence"/>
</dbReference>
<gene>
    <name evidence="1" type="primary">jg18284</name>
    <name evidence="1" type="ORF">PAEG_LOCUS2414</name>
</gene>
<dbReference type="EMBL" id="CAKXAJ010007623">
    <property type="protein sequence ID" value="CAH2210509.1"/>
    <property type="molecule type" value="Genomic_DNA"/>
</dbReference>
<evidence type="ECO:0000313" key="2">
    <source>
        <dbReference type="Proteomes" id="UP000838756"/>
    </source>
</evidence>
<sequence length="76" mass="8921">MHREKPGYLPCRICYVYTAEDKLSEHTDTHYIRHVCKMCNKVEYSVKLINQHVRAHLSKPKPSALIQIGDRPESEK</sequence>
<dbReference type="AlphaFoldDB" id="A0A8S4QN11"/>